<evidence type="ECO:0000313" key="1">
    <source>
        <dbReference type="EMBL" id="KAK4731626.1"/>
    </source>
</evidence>
<dbReference type="AlphaFoldDB" id="A0AAV9M153"/>
<accession>A0AAV9M153</accession>
<sequence length="124" mass="14135">MTLRFSIEGITTDTSDWTCKVQIVDMIIYDDAIDYYADKLILLDTYLISIARMKVSLPLYERLIHKFYWVVNKEILIEHVKPNDELEKPVSPLTKLNTITFASIAQMTPGPTAEIGISLLPTIS</sequence>
<dbReference type="Proteomes" id="UP001311915">
    <property type="component" value="Unassembled WGS sequence"/>
</dbReference>
<keyword evidence="2" id="KW-1185">Reference proteome</keyword>
<reference evidence="1 2" key="1">
    <citation type="submission" date="2023-10" db="EMBL/GenBank/DDBJ databases">
        <title>Genome-Wide Identification Analysis in wild type Solanum Pinnatisectum Reveals Some Genes Defensing Phytophthora Infestans.</title>
        <authorList>
            <person name="Sun C."/>
        </authorList>
    </citation>
    <scope>NUCLEOTIDE SEQUENCE [LARGE SCALE GENOMIC DNA]</scope>
    <source>
        <strain evidence="1">LQN</strain>
        <tissue evidence="1">Leaf</tissue>
    </source>
</reference>
<evidence type="ECO:0000313" key="2">
    <source>
        <dbReference type="Proteomes" id="UP001311915"/>
    </source>
</evidence>
<dbReference type="EMBL" id="JAWPEI010000003">
    <property type="protein sequence ID" value="KAK4731626.1"/>
    <property type="molecule type" value="Genomic_DNA"/>
</dbReference>
<protein>
    <submittedName>
        <fullName evidence="1">Uncharacterized protein</fullName>
    </submittedName>
</protein>
<gene>
    <name evidence="1" type="ORF">R3W88_024614</name>
</gene>
<proteinExistence type="predicted"/>
<organism evidence="1 2">
    <name type="scientific">Solanum pinnatisectum</name>
    <name type="common">tansyleaf nightshade</name>
    <dbReference type="NCBI Taxonomy" id="50273"/>
    <lineage>
        <taxon>Eukaryota</taxon>
        <taxon>Viridiplantae</taxon>
        <taxon>Streptophyta</taxon>
        <taxon>Embryophyta</taxon>
        <taxon>Tracheophyta</taxon>
        <taxon>Spermatophyta</taxon>
        <taxon>Magnoliopsida</taxon>
        <taxon>eudicotyledons</taxon>
        <taxon>Gunneridae</taxon>
        <taxon>Pentapetalae</taxon>
        <taxon>asterids</taxon>
        <taxon>lamiids</taxon>
        <taxon>Solanales</taxon>
        <taxon>Solanaceae</taxon>
        <taxon>Solanoideae</taxon>
        <taxon>Solaneae</taxon>
        <taxon>Solanum</taxon>
    </lineage>
</organism>
<comment type="caution">
    <text evidence="1">The sequence shown here is derived from an EMBL/GenBank/DDBJ whole genome shotgun (WGS) entry which is preliminary data.</text>
</comment>
<dbReference type="PANTHER" id="PTHR47910">
    <property type="entry name" value="RIBULOSE BISPHOSPHATE CARBOXYLASE LARGE CHAIN, CATALYTIC DOMAIN-CONTAINING PROTEIN"/>
    <property type="match status" value="1"/>
</dbReference>
<dbReference type="PANTHER" id="PTHR47910:SF2">
    <property type="entry name" value="RIBULOSE BISPHOSPHATE CARBOXYLASE LARGE CHAIN, CATALYTIC DOMAIN-CONTAINING PROTEIN"/>
    <property type="match status" value="1"/>
</dbReference>
<name>A0AAV9M153_9SOLN</name>